<proteinExistence type="predicted"/>
<dbReference type="EMBL" id="JACJSG010000031">
    <property type="protein sequence ID" value="MBD2503131.1"/>
    <property type="molecule type" value="Genomic_DNA"/>
</dbReference>
<dbReference type="Proteomes" id="UP000661112">
    <property type="component" value="Unassembled WGS sequence"/>
</dbReference>
<gene>
    <name evidence="1" type="ORF">H6G83_21420</name>
</gene>
<accession>A0ABR8D866</accession>
<reference evidence="1 2" key="1">
    <citation type="journal article" date="2020" name="ISME J.">
        <title>Comparative genomics reveals insights into cyanobacterial evolution and habitat adaptation.</title>
        <authorList>
            <person name="Chen M.Y."/>
            <person name="Teng W.K."/>
            <person name="Zhao L."/>
            <person name="Hu C.X."/>
            <person name="Zhou Y.K."/>
            <person name="Han B.P."/>
            <person name="Song L.R."/>
            <person name="Shu W.S."/>
        </authorList>
    </citation>
    <scope>NUCLEOTIDE SEQUENCE [LARGE SCALE GENOMIC DNA]</scope>
    <source>
        <strain evidence="1 2">FACHB-119</strain>
    </source>
</reference>
<dbReference type="RefSeq" id="WP_190475996.1">
    <property type="nucleotide sequence ID" value="NZ_JACJSG010000031.1"/>
</dbReference>
<organism evidence="1 2">
    <name type="scientific">Anabaena azotica FACHB-119</name>
    <dbReference type="NCBI Taxonomy" id="947527"/>
    <lineage>
        <taxon>Bacteria</taxon>
        <taxon>Bacillati</taxon>
        <taxon>Cyanobacteriota</taxon>
        <taxon>Cyanophyceae</taxon>
        <taxon>Nostocales</taxon>
        <taxon>Nostocaceae</taxon>
        <taxon>Anabaena</taxon>
        <taxon>Anabaena azotica</taxon>
    </lineage>
</organism>
<sequence length="203" mass="23061">MVYCQSGDKPTVKYKFNNQKERIYRSQFSPIEVIAKNLPLEATSTYLNEGFLINYRSVSCTNFNCAAIVHDWYAETDRFGYGELYYIPCGQTSYPKNADGSRRLIAFLTVGKINDQWAFPNYSIKCPSTNKQRCSIQILHNGLIIFQDQGDCPVTFSVSCGNCPDGQEEHKTSTYPGYCCMDCASLEAEIRTITNTIRRLNRG</sequence>
<evidence type="ECO:0000313" key="1">
    <source>
        <dbReference type="EMBL" id="MBD2503131.1"/>
    </source>
</evidence>
<protein>
    <submittedName>
        <fullName evidence="1">Uncharacterized protein</fullName>
    </submittedName>
</protein>
<name>A0ABR8D866_9NOST</name>
<comment type="caution">
    <text evidence="1">The sequence shown here is derived from an EMBL/GenBank/DDBJ whole genome shotgun (WGS) entry which is preliminary data.</text>
</comment>
<keyword evidence="2" id="KW-1185">Reference proteome</keyword>
<evidence type="ECO:0000313" key="2">
    <source>
        <dbReference type="Proteomes" id="UP000661112"/>
    </source>
</evidence>